<evidence type="ECO:0000256" key="8">
    <source>
        <dbReference type="SAM" id="Phobius"/>
    </source>
</evidence>
<dbReference type="Pfam" id="PF02254">
    <property type="entry name" value="TrkA_N"/>
    <property type="match status" value="1"/>
</dbReference>
<feature type="domain" description="RCK C-terminal" evidence="10">
    <location>
        <begin position="568"/>
        <end position="652"/>
    </location>
</feature>
<dbReference type="InterPro" id="IPR036721">
    <property type="entry name" value="RCK_C_sf"/>
</dbReference>
<dbReference type="SUPFAM" id="SSF51735">
    <property type="entry name" value="NAD(P)-binding Rossmann-fold domains"/>
    <property type="match status" value="1"/>
</dbReference>
<keyword evidence="3" id="KW-0813">Transport</keyword>
<dbReference type="InterPro" id="IPR038770">
    <property type="entry name" value="Na+/solute_symporter_sf"/>
</dbReference>
<feature type="transmembrane region" description="Helical" evidence="8">
    <location>
        <begin position="84"/>
        <end position="103"/>
    </location>
</feature>
<gene>
    <name evidence="11" type="ORF">MSL71_7820</name>
</gene>
<keyword evidence="12" id="KW-1185">Reference proteome</keyword>
<evidence type="ECO:0000259" key="9">
    <source>
        <dbReference type="PROSITE" id="PS51201"/>
    </source>
</evidence>
<keyword evidence="4" id="KW-0630">Potassium</keyword>
<feature type="transmembrane region" description="Helical" evidence="8">
    <location>
        <begin position="268"/>
        <end position="286"/>
    </location>
</feature>
<dbReference type="GO" id="GO:1902600">
    <property type="term" value="P:proton transmembrane transport"/>
    <property type="evidence" value="ECO:0007669"/>
    <property type="project" value="InterPro"/>
</dbReference>
<keyword evidence="7 8" id="KW-0472">Membrane</keyword>
<sequence>MGIATDIILIVVAAFCCGLLMQRIGQPLILGYIAAGIALGPHTGLTTVANIHDIELLAEIGVALLLFALGLEFSSKDLKPVKKIAIIGTPLQMGLTTALGFVIGKTLGWGWLPALWLGALISLSSTMVILKTLMNQGWMGTLSSKVMVGMLIIQDLAVVPFMIILPQLSTPGMGLDNLGAAAAKATIFLVAMIFLGTRLLPRLLAHIARLGSRELFLLAITAIGLGIGYLTYLVGLSFAFGAFVAGMVLSESDYGHQALSDIIPLRDLFGLLFFASVGMLLDLTFLRDHLGAVLLLVTVISLGKGLIFMGVTRLFGYGNVVPLAVGLGLFQVGEFSFVLARVGVATASISHDLYSLLLTTAVLTMVLTPIVSGLTPRLYTLKKRWFRHEPLETVNVPEEGFQDHVVIAGGGRVGRHIASALKAMGLPFVIIELDQRRVELARQDNLPVVFGDACHEIVLEAADILRARLLLITLPGPVEARSVVTHARNMAEDITIITRASGREFIEIFKDMNVSEVILPEFEAGQEMTRKALLHLRVPPTEIQHQTETLRQKIFAPMLGDHEQMTTLGQLSRAEQQFDLQWVRLEPSGALVGCTLGEARIRTETGVSVVGVLRGETLIPNPDADLRLLACDLVAIIGTDDARSLFQALAGINTPDLDTEVLE</sequence>
<feature type="transmembrane region" description="Helical" evidence="8">
    <location>
        <begin position="354"/>
        <end position="374"/>
    </location>
</feature>
<organism evidence="11 12">
    <name type="scientific">Desulfoluna butyratoxydans</name>
    <dbReference type="NCBI Taxonomy" id="231438"/>
    <lineage>
        <taxon>Bacteria</taxon>
        <taxon>Pseudomonadati</taxon>
        <taxon>Thermodesulfobacteriota</taxon>
        <taxon>Desulfobacteria</taxon>
        <taxon>Desulfobacterales</taxon>
        <taxon>Desulfolunaceae</taxon>
        <taxon>Desulfoluna</taxon>
    </lineage>
</organism>
<evidence type="ECO:0000256" key="7">
    <source>
        <dbReference type="ARBA" id="ARBA00023136"/>
    </source>
</evidence>
<feature type="domain" description="RCK N-terminal" evidence="9">
    <location>
        <begin position="402"/>
        <end position="519"/>
    </location>
</feature>
<keyword evidence="6 8" id="KW-1133">Transmembrane helix</keyword>
<dbReference type="Gene3D" id="3.40.50.720">
    <property type="entry name" value="NAD(P)-binding Rossmann-like Domain"/>
    <property type="match status" value="1"/>
</dbReference>
<dbReference type="GO" id="GO:0008324">
    <property type="term" value="F:monoatomic cation transmembrane transporter activity"/>
    <property type="evidence" value="ECO:0007669"/>
    <property type="project" value="InterPro"/>
</dbReference>
<dbReference type="Proteomes" id="UP000507962">
    <property type="component" value="Unassembled WGS sequence"/>
</dbReference>
<dbReference type="PROSITE" id="PS51202">
    <property type="entry name" value="RCK_C"/>
    <property type="match status" value="1"/>
</dbReference>
<dbReference type="GO" id="GO:0015297">
    <property type="term" value="F:antiporter activity"/>
    <property type="evidence" value="ECO:0007669"/>
    <property type="project" value="InterPro"/>
</dbReference>
<feature type="transmembrane region" description="Helical" evidence="8">
    <location>
        <begin position="177"/>
        <end position="195"/>
    </location>
</feature>
<feature type="transmembrane region" description="Helical" evidence="8">
    <location>
        <begin position="7"/>
        <end position="34"/>
    </location>
</feature>
<dbReference type="InterPro" id="IPR003148">
    <property type="entry name" value="RCK_N"/>
</dbReference>
<dbReference type="Pfam" id="PF00999">
    <property type="entry name" value="Na_H_Exchanger"/>
    <property type="match status" value="1"/>
</dbReference>
<dbReference type="RefSeq" id="WP_180137337.1">
    <property type="nucleotide sequence ID" value="NZ_CAADHO010000001.1"/>
</dbReference>
<evidence type="ECO:0000256" key="4">
    <source>
        <dbReference type="ARBA" id="ARBA00022538"/>
    </source>
</evidence>
<dbReference type="PANTHER" id="PTHR42751">
    <property type="entry name" value="SODIUM/HYDROGEN EXCHANGER FAMILY/TRKA DOMAIN PROTEIN"/>
    <property type="match status" value="1"/>
</dbReference>
<dbReference type="PANTHER" id="PTHR42751:SF3">
    <property type="entry name" value="SODIUM_GLUTAMATE SYMPORTER"/>
    <property type="match status" value="1"/>
</dbReference>
<dbReference type="SUPFAM" id="SSF116726">
    <property type="entry name" value="TrkA C-terminal domain-like"/>
    <property type="match status" value="1"/>
</dbReference>
<evidence type="ECO:0000313" key="12">
    <source>
        <dbReference type="Proteomes" id="UP000507962"/>
    </source>
</evidence>
<keyword evidence="5 8" id="KW-0812">Transmembrane</keyword>
<evidence type="ECO:0000256" key="5">
    <source>
        <dbReference type="ARBA" id="ARBA00022692"/>
    </source>
</evidence>
<evidence type="ECO:0000256" key="1">
    <source>
        <dbReference type="ARBA" id="ARBA00004141"/>
    </source>
</evidence>
<protein>
    <submittedName>
        <fullName evidence="11">Cation/h+ exchanger</fullName>
    </submittedName>
</protein>
<feature type="transmembrane region" description="Helical" evidence="8">
    <location>
        <begin position="115"/>
        <end position="134"/>
    </location>
</feature>
<feature type="transmembrane region" description="Helical" evidence="8">
    <location>
        <begin position="54"/>
        <end position="72"/>
    </location>
</feature>
<feature type="transmembrane region" description="Helical" evidence="8">
    <location>
        <begin position="146"/>
        <end position="165"/>
    </location>
</feature>
<dbReference type="Pfam" id="PF02080">
    <property type="entry name" value="TrkA_C"/>
    <property type="match status" value="1"/>
</dbReference>
<keyword evidence="4" id="KW-0633">Potassium transport</keyword>
<accession>A0A4U8YIR4</accession>
<evidence type="ECO:0000259" key="10">
    <source>
        <dbReference type="PROSITE" id="PS51202"/>
    </source>
</evidence>
<dbReference type="AlphaFoldDB" id="A0A4U8YIR4"/>
<evidence type="ECO:0000256" key="2">
    <source>
        <dbReference type="ARBA" id="ARBA00005551"/>
    </source>
</evidence>
<reference evidence="11 12" key="1">
    <citation type="submission" date="2019-03" db="EMBL/GenBank/DDBJ databases">
        <authorList>
            <person name="Nijsse B."/>
        </authorList>
    </citation>
    <scope>NUCLEOTIDE SEQUENCE [LARGE SCALE GENOMIC DNA]</scope>
    <source>
        <strain evidence="11">Desulfoluna butyratoxydans MSL71</strain>
    </source>
</reference>
<dbReference type="GO" id="GO:0006813">
    <property type="term" value="P:potassium ion transport"/>
    <property type="evidence" value="ECO:0007669"/>
    <property type="project" value="UniProtKB-KW"/>
</dbReference>
<keyword evidence="4" id="KW-0406">Ion transport</keyword>
<dbReference type="InterPro" id="IPR006153">
    <property type="entry name" value="Cation/H_exchanger_TM"/>
</dbReference>
<dbReference type="InterPro" id="IPR006037">
    <property type="entry name" value="RCK_C"/>
</dbReference>
<dbReference type="InterPro" id="IPR036291">
    <property type="entry name" value="NAD(P)-bd_dom_sf"/>
</dbReference>
<dbReference type="GO" id="GO:0016020">
    <property type="term" value="C:membrane"/>
    <property type="evidence" value="ECO:0007669"/>
    <property type="project" value="UniProtKB-SubCell"/>
</dbReference>
<feature type="transmembrane region" description="Helical" evidence="8">
    <location>
        <begin position="293"/>
        <end position="315"/>
    </location>
</feature>
<dbReference type="PROSITE" id="PS51201">
    <property type="entry name" value="RCK_N"/>
    <property type="match status" value="1"/>
</dbReference>
<dbReference type="EMBL" id="CAADHO010000001">
    <property type="protein sequence ID" value="VFQ43154.1"/>
    <property type="molecule type" value="Genomic_DNA"/>
</dbReference>
<feature type="transmembrane region" description="Helical" evidence="8">
    <location>
        <begin position="215"/>
        <end position="248"/>
    </location>
</feature>
<comment type="subcellular location">
    <subcellularLocation>
        <location evidence="1">Membrane</location>
        <topology evidence="1">Multi-pass membrane protein</topology>
    </subcellularLocation>
</comment>
<evidence type="ECO:0000256" key="6">
    <source>
        <dbReference type="ARBA" id="ARBA00022989"/>
    </source>
</evidence>
<proteinExistence type="inferred from homology"/>
<comment type="similarity">
    <text evidence="2">Belongs to the monovalent cation:proton antiporter 2 (CPA2) transporter (TC 2.A.37) family.</text>
</comment>
<dbReference type="Gene3D" id="1.20.1530.20">
    <property type="match status" value="1"/>
</dbReference>
<dbReference type="Gene3D" id="3.30.70.1450">
    <property type="entry name" value="Regulator of K+ conductance, C-terminal domain"/>
    <property type="match status" value="1"/>
</dbReference>
<name>A0A4U8YIR4_9BACT</name>
<evidence type="ECO:0000256" key="3">
    <source>
        <dbReference type="ARBA" id="ARBA00022448"/>
    </source>
</evidence>
<evidence type="ECO:0000313" key="11">
    <source>
        <dbReference type="EMBL" id="VFQ43154.1"/>
    </source>
</evidence>
<feature type="transmembrane region" description="Helical" evidence="8">
    <location>
        <begin position="321"/>
        <end position="342"/>
    </location>
</feature>